<evidence type="ECO:0000256" key="2">
    <source>
        <dbReference type="SAM" id="Phobius"/>
    </source>
</evidence>
<dbReference type="GO" id="GO:0006355">
    <property type="term" value="P:regulation of DNA-templated transcription"/>
    <property type="evidence" value="ECO:0007669"/>
    <property type="project" value="InterPro"/>
</dbReference>
<name>A0A376GKI8_9FLAO</name>
<dbReference type="Gene3D" id="1.10.10.10">
    <property type="entry name" value="Winged helix-like DNA-binding domain superfamily/Winged helix DNA-binding domain"/>
    <property type="match status" value="1"/>
</dbReference>
<dbReference type="InterPro" id="IPR000792">
    <property type="entry name" value="Tscrpt_reg_LuxR_C"/>
</dbReference>
<dbReference type="PROSITE" id="PS00622">
    <property type="entry name" value="HTH_LUXR_1"/>
    <property type="match status" value="1"/>
</dbReference>
<feature type="domain" description="HTH luxR-type" evidence="3">
    <location>
        <begin position="533"/>
        <end position="560"/>
    </location>
</feature>
<dbReference type="SUPFAM" id="SSF46894">
    <property type="entry name" value="C-terminal effector domain of the bipartite response regulators"/>
    <property type="match status" value="1"/>
</dbReference>
<keyword evidence="2" id="KW-0472">Membrane</keyword>
<sequence>MKVSIFFTLLLFPFLFLSSFSSISKNDERILIEKIIEQNKNVTDTIQLQNNFKKLDISSTSFLSKSLKSIYQVYLANLYAQTNDKLNKKSNSLFESALKVSKNVNSPELQIWVNTQYGYYYYNFSQYQNAYPYFMEASKLLDLTKDEDIFSKSDVYKKNAFYFMNVKEFDKSEKYLLLALKYTNKKDHEYGTILNAIGHVFMNKNNINKANNYFELTKEYAIQNKDEIRYPKALGDIASINILNKQYNLAIDNLKKDIKISKKLKNARNLMYANIQLGKLYLQLNRIDDAKIILNEAKEYASQKIYLNSFEYDIYKILLEIAVKNNNTNEELISRRKLDELELELQKTDGQNVINEINWKIQQDNFNFKFEAEKAEQEKTTILKNALFLISFLLIIIILFVIISYRRKIKIQNSTYDNKILSIQNEKLKSENKLNKTAQTLESYKTYLSEKNKQIVTLKNEINSISNSSTINKEKQYNELVNLLDSHLMTDESWGNFKNIFAHEQNDFVKYLSQNFPSLTESNLRTIYLLKLGLNNLEISQILGISADSVKKAKQRLKKKYKNFELIFKDNDD</sequence>
<dbReference type="InterPro" id="IPR019734">
    <property type="entry name" value="TPR_rpt"/>
</dbReference>
<evidence type="ECO:0000313" key="4">
    <source>
        <dbReference type="EMBL" id="STD59036.1"/>
    </source>
</evidence>
<dbReference type="SMART" id="SM00028">
    <property type="entry name" value="TPR"/>
    <property type="match status" value="4"/>
</dbReference>
<dbReference type="AlphaFoldDB" id="A0A376GKI8"/>
<reference evidence="4 5" key="1">
    <citation type="submission" date="2018-06" db="EMBL/GenBank/DDBJ databases">
        <authorList>
            <consortium name="Pathogen Informatics"/>
            <person name="Doyle S."/>
        </authorList>
    </citation>
    <scope>NUCLEOTIDE SEQUENCE [LARGE SCALE GENOMIC DNA]</scope>
    <source>
        <strain evidence="4 5">NCTC13456</strain>
    </source>
</reference>
<dbReference type="EMBL" id="UFXS01000001">
    <property type="protein sequence ID" value="STD59036.1"/>
    <property type="molecule type" value="Genomic_DNA"/>
</dbReference>
<organism evidence="4 5">
    <name type="scientific">Empedobacter falsenii</name>
    <dbReference type="NCBI Taxonomy" id="343874"/>
    <lineage>
        <taxon>Bacteria</taxon>
        <taxon>Pseudomonadati</taxon>
        <taxon>Bacteroidota</taxon>
        <taxon>Flavobacteriia</taxon>
        <taxon>Flavobacteriales</taxon>
        <taxon>Weeksellaceae</taxon>
        <taxon>Empedobacter</taxon>
    </lineage>
</organism>
<gene>
    <name evidence="4" type="ORF">NCTC13456_02665</name>
</gene>
<dbReference type="InterPro" id="IPR011990">
    <property type="entry name" value="TPR-like_helical_dom_sf"/>
</dbReference>
<dbReference type="RefSeq" id="WP_115001003.1">
    <property type="nucleotide sequence ID" value="NZ_UFXS01000001.1"/>
</dbReference>
<evidence type="ECO:0000259" key="3">
    <source>
        <dbReference type="PROSITE" id="PS00622"/>
    </source>
</evidence>
<feature type="transmembrane region" description="Helical" evidence="2">
    <location>
        <begin position="386"/>
        <end position="405"/>
    </location>
</feature>
<protein>
    <recommendedName>
        <fullName evidence="3">HTH luxR-type domain-containing protein</fullName>
    </recommendedName>
</protein>
<dbReference type="Proteomes" id="UP000254737">
    <property type="component" value="Unassembled WGS sequence"/>
</dbReference>
<accession>A0A376GKI8</accession>
<dbReference type="InterPro" id="IPR016032">
    <property type="entry name" value="Sig_transdc_resp-reg_C-effctor"/>
</dbReference>
<dbReference type="GO" id="GO:0003677">
    <property type="term" value="F:DNA binding"/>
    <property type="evidence" value="ECO:0007669"/>
    <property type="project" value="InterPro"/>
</dbReference>
<dbReference type="InterPro" id="IPR036388">
    <property type="entry name" value="WH-like_DNA-bd_sf"/>
</dbReference>
<proteinExistence type="predicted"/>
<keyword evidence="2" id="KW-0812">Transmembrane</keyword>
<dbReference type="Gene3D" id="1.25.40.10">
    <property type="entry name" value="Tetratricopeptide repeat domain"/>
    <property type="match status" value="1"/>
</dbReference>
<evidence type="ECO:0000256" key="1">
    <source>
        <dbReference type="SAM" id="Coils"/>
    </source>
</evidence>
<evidence type="ECO:0000313" key="5">
    <source>
        <dbReference type="Proteomes" id="UP000254737"/>
    </source>
</evidence>
<feature type="coiled-coil region" evidence="1">
    <location>
        <begin position="441"/>
        <end position="468"/>
    </location>
</feature>
<keyword evidence="2" id="KW-1133">Transmembrane helix</keyword>
<keyword evidence="1" id="KW-0175">Coiled coil</keyword>
<dbReference type="SUPFAM" id="SSF48452">
    <property type="entry name" value="TPR-like"/>
    <property type="match status" value="1"/>
</dbReference>